<keyword evidence="4" id="KW-1185">Reference proteome</keyword>
<sequence>MLKVKNLHIQEKESLTSSNLSSIINKIEGKSFQDSGQINKIKEKLLKVLSYYQKKVEINDIRILESLDREIEDEIRDNVKIFEYLIEKVSKIEKKLAKVIKKLNNVKNCLGFMRTSSSPIRDKVENTEGYGRNVRILDFLSPRARINQENIAHFEDTCKRNPGNYQGKPPVPSPKHIRAQTVSSKNDSPFCFPVSEVNEKQERYSLLEISNSLQAKKEFSQSGNGERSESPGSPMLKMQLSKVINQRDKVKIENEKILLELKESKLKLAEEKEKNCEKLIMFENGFKKILMIIKKHSEIIPEACKEDFLTIFKRLNTLFF</sequence>
<evidence type="ECO:0000256" key="2">
    <source>
        <dbReference type="SAM" id="MobiDB-lite"/>
    </source>
</evidence>
<evidence type="ECO:0000313" key="3">
    <source>
        <dbReference type="EMBL" id="OMJ71560.1"/>
    </source>
</evidence>
<dbReference type="EMBL" id="MPUH01000979">
    <property type="protein sequence ID" value="OMJ71560.1"/>
    <property type="molecule type" value="Genomic_DNA"/>
</dbReference>
<evidence type="ECO:0000313" key="4">
    <source>
        <dbReference type="Proteomes" id="UP000187209"/>
    </source>
</evidence>
<reference evidence="3 4" key="1">
    <citation type="submission" date="2016-11" db="EMBL/GenBank/DDBJ databases">
        <title>The macronuclear genome of Stentor coeruleus: a giant cell with tiny introns.</title>
        <authorList>
            <person name="Slabodnick M."/>
            <person name="Ruby J.G."/>
            <person name="Reiff S.B."/>
            <person name="Swart E.C."/>
            <person name="Gosai S."/>
            <person name="Prabakaran S."/>
            <person name="Witkowska E."/>
            <person name="Larue G.E."/>
            <person name="Fisher S."/>
            <person name="Freeman R.M."/>
            <person name="Gunawardena J."/>
            <person name="Chu W."/>
            <person name="Stover N.A."/>
            <person name="Gregory B.D."/>
            <person name="Nowacki M."/>
            <person name="Derisi J."/>
            <person name="Roy S.W."/>
            <person name="Marshall W.F."/>
            <person name="Sood P."/>
        </authorList>
    </citation>
    <scope>NUCLEOTIDE SEQUENCE [LARGE SCALE GENOMIC DNA]</scope>
    <source>
        <strain evidence="3">WM001</strain>
    </source>
</reference>
<accession>A0A1R2B4M4</accession>
<keyword evidence="1" id="KW-0175">Coiled coil</keyword>
<feature type="region of interest" description="Disordered" evidence="2">
    <location>
        <begin position="158"/>
        <end position="184"/>
    </location>
</feature>
<comment type="caution">
    <text evidence="3">The sequence shown here is derived from an EMBL/GenBank/DDBJ whole genome shotgun (WGS) entry which is preliminary data.</text>
</comment>
<organism evidence="3 4">
    <name type="scientific">Stentor coeruleus</name>
    <dbReference type="NCBI Taxonomy" id="5963"/>
    <lineage>
        <taxon>Eukaryota</taxon>
        <taxon>Sar</taxon>
        <taxon>Alveolata</taxon>
        <taxon>Ciliophora</taxon>
        <taxon>Postciliodesmatophora</taxon>
        <taxon>Heterotrichea</taxon>
        <taxon>Heterotrichida</taxon>
        <taxon>Stentoridae</taxon>
        <taxon>Stentor</taxon>
    </lineage>
</organism>
<dbReference type="AlphaFoldDB" id="A0A1R2B4M4"/>
<name>A0A1R2B4M4_9CILI</name>
<feature type="coiled-coil region" evidence="1">
    <location>
        <begin position="252"/>
        <end position="279"/>
    </location>
</feature>
<evidence type="ECO:0000256" key="1">
    <source>
        <dbReference type="SAM" id="Coils"/>
    </source>
</evidence>
<gene>
    <name evidence="3" type="ORF">SteCoe_30201</name>
</gene>
<dbReference type="Proteomes" id="UP000187209">
    <property type="component" value="Unassembled WGS sequence"/>
</dbReference>
<protein>
    <submittedName>
        <fullName evidence="3">Uncharacterized protein</fullName>
    </submittedName>
</protein>
<proteinExistence type="predicted"/>